<keyword evidence="7 12" id="KW-0418">Kinase</keyword>
<evidence type="ECO:0000256" key="6">
    <source>
        <dbReference type="ARBA" id="ARBA00022692"/>
    </source>
</evidence>
<dbReference type="SMART" id="SM00387">
    <property type="entry name" value="HATPase_c"/>
    <property type="match status" value="1"/>
</dbReference>
<dbReference type="InterPro" id="IPR036890">
    <property type="entry name" value="HATPase_C_sf"/>
</dbReference>
<keyword evidence="4" id="KW-0597">Phosphoprotein</keyword>
<dbReference type="PRINTS" id="PR00344">
    <property type="entry name" value="BCTRLSENSOR"/>
</dbReference>
<accession>A0A6N2ZAK4</accession>
<dbReference type="FunFam" id="1.10.287.130:FF:000001">
    <property type="entry name" value="Two-component sensor histidine kinase"/>
    <property type="match status" value="1"/>
</dbReference>
<dbReference type="InterPro" id="IPR036097">
    <property type="entry name" value="HisK_dim/P_sf"/>
</dbReference>
<name>A0A6N2ZAK4_CLOBU</name>
<dbReference type="InterPro" id="IPR003594">
    <property type="entry name" value="HATPase_dom"/>
</dbReference>
<protein>
    <recommendedName>
        <fullName evidence="3">histidine kinase</fullName>
        <ecNumber evidence="3">2.7.13.3</ecNumber>
    </recommendedName>
</protein>
<keyword evidence="5 12" id="KW-0808">Transferase</keyword>
<evidence type="ECO:0000313" key="12">
    <source>
        <dbReference type="EMBL" id="VYT75147.1"/>
    </source>
</evidence>
<dbReference type="SUPFAM" id="SSF55874">
    <property type="entry name" value="ATPase domain of HSP90 chaperone/DNA topoisomerase II/histidine kinase"/>
    <property type="match status" value="1"/>
</dbReference>
<feature type="transmembrane region" description="Helical" evidence="11">
    <location>
        <begin position="12"/>
        <end position="31"/>
    </location>
</feature>
<evidence type="ECO:0000256" key="3">
    <source>
        <dbReference type="ARBA" id="ARBA00012438"/>
    </source>
</evidence>
<dbReference type="InterPro" id="IPR004358">
    <property type="entry name" value="Sig_transdc_His_kin-like_C"/>
</dbReference>
<proteinExistence type="predicted"/>
<dbReference type="EMBL" id="CACRTU010000008">
    <property type="protein sequence ID" value="VYT75147.1"/>
    <property type="molecule type" value="Genomic_DNA"/>
</dbReference>
<keyword evidence="8 11" id="KW-1133">Transmembrane helix</keyword>
<evidence type="ECO:0000256" key="2">
    <source>
        <dbReference type="ARBA" id="ARBA00004141"/>
    </source>
</evidence>
<keyword evidence="10 11" id="KW-0472">Membrane</keyword>
<evidence type="ECO:0000256" key="4">
    <source>
        <dbReference type="ARBA" id="ARBA00022553"/>
    </source>
</evidence>
<dbReference type="CDD" id="cd06225">
    <property type="entry name" value="HAMP"/>
    <property type="match status" value="1"/>
</dbReference>
<dbReference type="Pfam" id="PF00512">
    <property type="entry name" value="HisKA"/>
    <property type="match status" value="1"/>
</dbReference>
<dbReference type="PANTHER" id="PTHR45528">
    <property type="entry name" value="SENSOR HISTIDINE KINASE CPXA"/>
    <property type="match status" value="1"/>
</dbReference>
<dbReference type="CDD" id="cd00082">
    <property type="entry name" value="HisKA"/>
    <property type="match status" value="1"/>
</dbReference>
<dbReference type="PANTHER" id="PTHR45528:SF10">
    <property type="entry name" value="METHYL-ACCEPTING CHEMOTAXIS PROTEIN"/>
    <property type="match status" value="1"/>
</dbReference>
<dbReference type="PROSITE" id="PS50885">
    <property type="entry name" value="HAMP"/>
    <property type="match status" value="1"/>
</dbReference>
<dbReference type="InterPro" id="IPR005467">
    <property type="entry name" value="His_kinase_dom"/>
</dbReference>
<dbReference type="Gene3D" id="3.30.565.10">
    <property type="entry name" value="Histidine kinase-like ATPase, C-terminal domain"/>
    <property type="match status" value="1"/>
</dbReference>
<dbReference type="Gene3D" id="1.10.287.130">
    <property type="match status" value="1"/>
</dbReference>
<evidence type="ECO:0000256" key="8">
    <source>
        <dbReference type="ARBA" id="ARBA00022989"/>
    </source>
</evidence>
<dbReference type="InterPro" id="IPR050398">
    <property type="entry name" value="HssS/ArlS-like"/>
</dbReference>
<keyword evidence="6 11" id="KW-0812">Transmembrane</keyword>
<evidence type="ECO:0000256" key="1">
    <source>
        <dbReference type="ARBA" id="ARBA00000085"/>
    </source>
</evidence>
<evidence type="ECO:0000256" key="11">
    <source>
        <dbReference type="SAM" id="Phobius"/>
    </source>
</evidence>
<comment type="subcellular location">
    <subcellularLocation>
        <location evidence="2">Membrane</location>
        <topology evidence="2">Multi-pass membrane protein</topology>
    </subcellularLocation>
</comment>
<dbReference type="SUPFAM" id="SSF158472">
    <property type="entry name" value="HAMP domain-like"/>
    <property type="match status" value="1"/>
</dbReference>
<dbReference type="GO" id="GO:0000155">
    <property type="term" value="F:phosphorelay sensor kinase activity"/>
    <property type="evidence" value="ECO:0007669"/>
    <property type="project" value="InterPro"/>
</dbReference>
<gene>
    <name evidence="12" type="primary">arlS</name>
    <name evidence="12" type="ORF">CBLFYP62_00644</name>
</gene>
<dbReference type="Pfam" id="PF00672">
    <property type="entry name" value="HAMP"/>
    <property type="match status" value="1"/>
</dbReference>
<keyword evidence="9" id="KW-0902">Two-component regulatory system</keyword>
<dbReference type="RefSeq" id="WP_156736198.1">
    <property type="nucleotide sequence ID" value="NZ_CACRTU010000008.1"/>
</dbReference>
<feature type="transmembrane region" description="Helical" evidence="11">
    <location>
        <begin position="167"/>
        <end position="189"/>
    </location>
</feature>
<dbReference type="GO" id="GO:0005886">
    <property type="term" value="C:plasma membrane"/>
    <property type="evidence" value="ECO:0007669"/>
    <property type="project" value="TreeGrafter"/>
</dbReference>
<evidence type="ECO:0000256" key="5">
    <source>
        <dbReference type="ARBA" id="ARBA00022679"/>
    </source>
</evidence>
<dbReference type="SUPFAM" id="SSF47384">
    <property type="entry name" value="Homodimeric domain of signal transducing histidine kinase"/>
    <property type="match status" value="1"/>
</dbReference>
<organism evidence="12">
    <name type="scientific">Clostridium butyricum</name>
    <dbReference type="NCBI Taxonomy" id="1492"/>
    <lineage>
        <taxon>Bacteria</taxon>
        <taxon>Bacillati</taxon>
        <taxon>Bacillota</taxon>
        <taxon>Clostridia</taxon>
        <taxon>Eubacteriales</taxon>
        <taxon>Clostridiaceae</taxon>
        <taxon>Clostridium</taxon>
    </lineage>
</organism>
<dbReference type="SMART" id="SM00388">
    <property type="entry name" value="HisKA"/>
    <property type="match status" value="1"/>
</dbReference>
<dbReference type="AlphaFoldDB" id="A0A6N2ZAK4"/>
<evidence type="ECO:0000256" key="7">
    <source>
        <dbReference type="ARBA" id="ARBA00022777"/>
    </source>
</evidence>
<reference evidence="12" key="1">
    <citation type="submission" date="2019-11" db="EMBL/GenBank/DDBJ databases">
        <authorList>
            <person name="Feng L."/>
        </authorList>
    </citation>
    <scope>NUCLEOTIDE SEQUENCE</scope>
    <source>
        <strain evidence="12">CButyricumLFYP62</strain>
    </source>
</reference>
<dbReference type="InterPro" id="IPR003660">
    <property type="entry name" value="HAMP_dom"/>
</dbReference>
<dbReference type="EC" id="2.7.13.3" evidence="3"/>
<dbReference type="Pfam" id="PF02518">
    <property type="entry name" value="HATPase_c"/>
    <property type="match status" value="1"/>
</dbReference>
<dbReference type="InterPro" id="IPR003661">
    <property type="entry name" value="HisK_dim/P_dom"/>
</dbReference>
<dbReference type="PROSITE" id="PS50109">
    <property type="entry name" value="HIS_KIN"/>
    <property type="match status" value="1"/>
</dbReference>
<evidence type="ECO:0000256" key="9">
    <source>
        <dbReference type="ARBA" id="ARBA00023012"/>
    </source>
</evidence>
<sequence>MKKVNLKIKDKIMLMNMGILIPVITFIYIIIMNNIYSNVINSSVDFLIKESYNTQLYIEGYLEKDQNLTKEANFINKGPLINTYLSNKLNFRIQTYDKTGNIISDSDMNNLSLYDEDIKNSINGNKAYVVKKIDRNMYILFSSPIYDDNVTIGGVRYIYPLHSEQEIINNMFIIMGIVACVAIFISWLLSRLFSEKISNPIKELKIASERISKGDYNNNIEIESGDEIEDLAKAFNITTESIKIYIESLKNEKQKQKDFLDNVTHEFKTPLTAIIGYSELIPRLENKNDIEESSVYIKKEGERLLKLVEELLDLSKLGKSEFNVNRSKNDLATIIEEALNIIQPRLQKYDIDIIKKLCNVNLYIDKDKTKQVILNVLDNAIKYSECTSIILKIKETNNDIELTIMDDGIGIEKSHLNKLFEPIYRVNKGNSRSKNGNGLGLCICKEIMRKQDGDIEIYSEENKWTLVKIIFSKLYKNS</sequence>
<comment type="catalytic activity">
    <reaction evidence="1">
        <text>ATP + protein L-histidine = ADP + protein N-phospho-L-histidine.</text>
        <dbReference type="EC" id="2.7.13.3"/>
    </reaction>
</comment>
<evidence type="ECO:0000256" key="10">
    <source>
        <dbReference type="ARBA" id="ARBA00023136"/>
    </source>
</evidence>
<dbReference type="SMART" id="SM00304">
    <property type="entry name" value="HAMP"/>
    <property type="match status" value="1"/>
</dbReference>
<dbReference type="Gene3D" id="6.10.340.10">
    <property type="match status" value="1"/>
</dbReference>